<evidence type="ECO:0000313" key="2">
    <source>
        <dbReference type="EMBL" id="EMP25746.1"/>
    </source>
</evidence>
<dbReference type="Proteomes" id="UP000031443">
    <property type="component" value="Unassembled WGS sequence"/>
</dbReference>
<evidence type="ECO:0000256" key="1">
    <source>
        <dbReference type="SAM" id="MobiDB-lite"/>
    </source>
</evidence>
<keyword evidence="3" id="KW-1185">Reference proteome</keyword>
<dbReference type="STRING" id="8469.M7AKS6"/>
<gene>
    <name evidence="2" type="ORF">UY3_17187</name>
</gene>
<proteinExistence type="predicted"/>
<dbReference type="EMBL" id="KB586660">
    <property type="protein sequence ID" value="EMP25746.1"/>
    <property type="molecule type" value="Genomic_DNA"/>
</dbReference>
<protein>
    <submittedName>
        <fullName evidence="2">C2 calcium-dependent domain-containing protein 4C</fullName>
    </submittedName>
</protein>
<name>M7AKS6_CHEMY</name>
<evidence type="ECO:0000313" key="3">
    <source>
        <dbReference type="Proteomes" id="UP000031443"/>
    </source>
</evidence>
<feature type="region of interest" description="Disordered" evidence="1">
    <location>
        <begin position="53"/>
        <end position="85"/>
    </location>
</feature>
<dbReference type="InterPro" id="IPR043549">
    <property type="entry name" value="C2C4C/C2C4D"/>
</dbReference>
<sequence>MSVWEPARLCWSSPRGKCARDVFTYVVTPDRIPQFIIPSLSIQEDHRLFSKGKEQLWRPGPGQPEQKARRSSSDPTMKNGRALQGSVPCCSSAELAARVEDMPDPVTRAALSLPHLPKITTPYGFVTLGESPQVTNEEALFFHLDLASSRCPGAKKHPVTQEQPGNCRDPAAPIAHTAGHSWRGGCLRDCRLHGSQQPSCKGRKGSQGCDRPARPRLPGRRQITDVLGRGEAEDTEGKQKSLPLESACQRSYFSPELPATTKRNFFQRVLKKHFAHLRHLKCRHFPRH</sequence>
<dbReference type="AlphaFoldDB" id="M7AKS6"/>
<feature type="compositionally biased region" description="Basic and acidic residues" evidence="1">
    <location>
        <begin position="228"/>
        <end position="239"/>
    </location>
</feature>
<reference evidence="3" key="1">
    <citation type="journal article" date="2013" name="Nat. Genet.">
        <title>The draft genomes of soft-shell turtle and green sea turtle yield insights into the development and evolution of the turtle-specific body plan.</title>
        <authorList>
            <person name="Wang Z."/>
            <person name="Pascual-Anaya J."/>
            <person name="Zadissa A."/>
            <person name="Li W."/>
            <person name="Niimura Y."/>
            <person name="Huang Z."/>
            <person name="Li C."/>
            <person name="White S."/>
            <person name="Xiong Z."/>
            <person name="Fang D."/>
            <person name="Wang B."/>
            <person name="Ming Y."/>
            <person name="Chen Y."/>
            <person name="Zheng Y."/>
            <person name="Kuraku S."/>
            <person name="Pignatelli M."/>
            <person name="Herrero J."/>
            <person name="Beal K."/>
            <person name="Nozawa M."/>
            <person name="Li Q."/>
            <person name="Wang J."/>
            <person name="Zhang H."/>
            <person name="Yu L."/>
            <person name="Shigenobu S."/>
            <person name="Wang J."/>
            <person name="Liu J."/>
            <person name="Flicek P."/>
            <person name="Searle S."/>
            <person name="Wang J."/>
            <person name="Kuratani S."/>
            <person name="Yin Y."/>
            <person name="Aken B."/>
            <person name="Zhang G."/>
            <person name="Irie N."/>
        </authorList>
    </citation>
    <scope>NUCLEOTIDE SEQUENCE [LARGE SCALE GENOMIC DNA]</scope>
</reference>
<organism evidence="2 3">
    <name type="scientific">Chelonia mydas</name>
    <name type="common">Green sea-turtle</name>
    <name type="synonym">Chelonia agassizi</name>
    <dbReference type="NCBI Taxonomy" id="8469"/>
    <lineage>
        <taxon>Eukaryota</taxon>
        <taxon>Metazoa</taxon>
        <taxon>Chordata</taxon>
        <taxon>Craniata</taxon>
        <taxon>Vertebrata</taxon>
        <taxon>Euteleostomi</taxon>
        <taxon>Archelosauria</taxon>
        <taxon>Testudinata</taxon>
        <taxon>Testudines</taxon>
        <taxon>Cryptodira</taxon>
        <taxon>Durocryptodira</taxon>
        <taxon>Americhelydia</taxon>
        <taxon>Chelonioidea</taxon>
        <taxon>Cheloniidae</taxon>
        <taxon>Chelonia</taxon>
    </lineage>
</organism>
<dbReference type="PANTHER" id="PTHR46291">
    <property type="entry name" value="C2 DOMAIN-CONTAINING PROTEIN"/>
    <property type="match status" value="1"/>
</dbReference>
<accession>M7AKS6</accession>
<dbReference type="PANTHER" id="PTHR46291:SF4">
    <property type="entry name" value="C2 CALCIUM-DEPENDENT DOMAIN-CONTAINING PROTEIN 4C-LIKE"/>
    <property type="match status" value="1"/>
</dbReference>
<feature type="region of interest" description="Disordered" evidence="1">
    <location>
        <begin position="197"/>
        <end position="241"/>
    </location>
</feature>